<proteinExistence type="predicted"/>
<keyword evidence="3" id="KW-1185">Reference proteome</keyword>
<dbReference type="AlphaFoldDB" id="A0A8H7ZMZ9"/>
<sequence length="90" mass="9933">MPRKRCFSSEVAHKSPRSFAVVFGCTVFRFRCRPARSPAARAHKRPAPSQTSFTKGPRSRRPHSAWRGGHREPAARPELKGGTTASATGF</sequence>
<organism evidence="2 3">
    <name type="scientific">Olpidium bornovanus</name>
    <dbReference type="NCBI Taxonomy" id="278681"/>
    <lineage>
        <taxon>Eukaryota</taxon>
        <taxon>Fungi</taxon>
        <taxon>Fungi incertae sedis</taxon>
        <taxon>Olpidiomycota</taxon>
        <taxon>Olpidiomycotina</taxon>
        <taxon>Olpidiomycetes</taxon>
        <taxon>Olpidiales</taxon>
        <taxon>Olpidiaceae</taxon>
        <taxon>Olpidium</taxon>
    </lineage>
</organism>
<comment type="caution">
    <text evidence="2">The sequence shown here is derived from an EMBL/GenBank/DDBJ whole genome shotgun (WGS) entry which is preliminary data.</text>
</comment>
<evidence type="ECO:0000256" key="1">
    <source>
        <dbReference type="SAM" id="MobiDB-lite"/>
    </source>
</evidence>
<reference evidence="2 3" key="1">
    <citation type="journal article" name="Sci. Rep.">
        <title>Genome-scale phylogenetic analyses confirm Olpidium as the closest living zoosporic fungus to the non-flagellated, terrestrial fungi.</title>
        <authorList>
            <person name="Chang Y."/>
            <person name="Rochon D."/>
            <person name="Sekimoto S."/>
            <person name="Wang Y."/>
            <person name="Chovatia M."/>
            <person name="Sandor L."/>
            <person name="Salamov A."/>
            <person name="Grigoriev I.V."/>
            <person name="Stajich J.E."/>
            <person name="Spatafora J.W."/>
        </authorList>
    </citation>
    <scope>NUCLEOTIDE SEQUENCE [LARGE SCALE GENOMIC DNA]</scope>
    <source>
        <strain evidence="2">S191</strain>
    </source>
</reference>
<name>A0A8H7ZMZ9_9FUNG</name>
<feature type="compositionally biased region" description="Basic and acidic residues" evidence="1">
    <location>
        <begin position="69"/>
        <end position="79"/>
    </location>
</feature>
<accession>A0A8H7ZMZ9</accession>
<feature type="region of interest" description="Disordered" evidence="1">
    <location>
        <begin position="36"/>
        <end position="90"/>
    </location>
</feature>
<gene>
    <name evidence="2" type="ORF">BJ554DRAFT_4245</name>
</gene>
<dbReference type="EMBL" id="JAEFCI010012274">
    <property type="protein sequence ID" value="KAG5456109.1"/>
    <property type="molecule type" value="Genomic_DNA"/>
</dbReference>
<evidence type="ECO:0000313" key="3">
    <source>
        <dbReference type="Proteomes" id="UP000673691"/>
    </source>
</evidence>
<evidence type="ECO:0000313" key="2">
    <source>
        <dbReference type="EMBL" id="KAG5456109.1"/>
    </source>
</evidence>
<dbReference type="Proteomes" id="UP000673691">
    <property type="component" value="Unassembled WGS sequence"/>
</dbReference>
<protein>
    <submittedName>
        <fullName evidence="2">Uncharacterized protein</fullName>
    </submittedName>
</protein>